<keyword evidence="4" id="KW-1185">Reference proteome</keyword>
<reference evidence="3" key="1">
    <citation type="journal article" date="2020" name="Stud. Mycol.">
        <title>101 Dothideomycetes genomes: a test case for predicting lifestyles and emergence of pathogens.</title>
        <authorList>
            <person name="Haridas S."/>
            <person name="Albert R."/>
            <person name="Binder M."/>
            <person name="Bloem J."/>
            <person name="Labutti K."/>
            <person name="Salamov A."/>
            <person name="Andreopoulos B."/>
            <person name="Baker S."/>
            <person name="Barry K."/>
            <person name="Bills G."/>
            <person name="Bluhm B."/>
            <person name="Cannon C."/>
            <person name="Castanera R."/>
            <person name="Culley D."/>
            <person name="Daum C."/>
            <person name="Ezra D."/>
            <person name="Gonzalez J."/>
            <person name="Henrissat B."/>
            <person name="Kuo A."/>
            <person name="Liang C."/>
            <person name="Lipzen A."/>
            <person name="Lutzoni F."/>
            <person name="Magnuson J."/>
            <person name="Mondo S."/>
            <person name="Nolan M."/>
            <person name="Ohm R."/>
            <person name="Pangilinan J."/>
            <person name="Park H.-J."/>
            <person name="Ramirez L."/>
            <person name="Alfaro M."/>
            <person name="Sun H."/>
            <person name="Tritt A."/>
            <person name="Yoshinaga Y."/>
            <person name="Zwiers L.-H."/>
            <person name="Turgeon B."/>
            <person name="Goodwin S."/>
            <person name="Spatafora J."/>
            <person name="Crous P."/>
            <person name="Grigoriev I."/>
        </authorList>
    </citation>
    <scope>NUCLEOTIDE SEQUENCE</scope>
    <source>
        <strain evidence="3">CBS 130266</strain>
    </source>
</reference>
<protein>
    <recommendedName>
        <fullName evidence="2">CBF1-interacting co-repressor CIR N-terminal domain-containing protein</fullName>
    </recommendedName>
</protein>
<gene>
    <name evidence="3" type="ORF">EJ08DRAFT_645045</name>
</gene>
<organism evidence="3 4">
    <name type="scientific">Tothia fuscella</name>
    <dbReference type="NCBI Taxonomy" id="1048955"/>
    <lineage>
        <taxon>Eukaryota</taxon>
        <taxon>Fungi</taxon>
        <taxon>Dikarya</taxon>
        <taxon>Ascomycota</taxon>
        <taxon>Pezizomycotina</taxon>
        <taxon>Dothideomycetes</taxon>
        <taxon>Pleosporomycetidae</taxon>
        <taxon>Venturiales</taxon>
        <taxon>Cylindrosympodiaceae</taxon>
        <taxon>Tothia</taxon>
    </lineage>
</organism>
<dbReference type="InterPro" id="IPR019339">
    <property type="entry name" value="CIR_N_dom"/>
</dbReference>
<evidence type="ECO:0000259" key="2">
    <source>
        <dbReference type="SMART" id="SM01083"/>
    </source>
</evidence>
<feature type="compositionally biased region" description="Basic residues" evidence="1">
    <location>
        <begin position="334"/>
        <end position="372"/>
    </location>
</feature>
<feature type="compositionally biased region" description="Basic and acidic residues" evidence="1">
    <location>
        <begin position="324"/>
        <end position="333"/>
    </location>
</feature>
<feature type="region of interest" description="Disordered" evidence="1">
    <location>
        <begin position="268"/>
        <end position="372"/>
    </location>
</feature>
<feature type="domain" description="CBF1-interacting co-repressor CIR N-terminal" evidence="2">
    <location>
        <begin position="10"/>
        <end position="46"/>
    </location>
</feature>
<feature type="compositionally biased region" description="Basic and acidic residues" evidence="1">
    <location>
        <begin position="71"/>
        <end position="82"/>
    </location>
</feature>
<sequence length="372" mass="43310">MPLHLLSKKSWNVYAPDNIAKVKADEAVAAAHEEEQDRVLQVYDSEKRLALLRGEEAPPPPELQPYKPSRKPREEEYGTKIGRERKRKRIAGEDDTDRDLREAREEIEGRRTGKGMGDEGMGKKTKTKTSDAPIVDYKGHINLFPVDAKEQAKAEKNKEVEAEKAGKARELEDQYTMRLSNAAGRDGFKERPWYASGAAKKDALRDDEDKAKVISLYADEKNAWGRPDPNRPTRDKARIINADPMAFMSKAQTQLKKAEIDREQWVEQKKLEMERLRREAGRADKRERKERERREREKRSRGGVRHEDVDELEGFSLDGPVENSGREKMDRDRRRNRRDRSRSRERKSSHRPERKRSRDRPGRLHSIKVRGE</sequence>
<name>A0A9P4P329_9PEZI</name>
<dbReference type="PANTHER" id="PTHR22093:SF0">
    <property type="entry name" value="LEUKOCYTE RECEPTOR CLUSTER MEMBER 1"/>
    <property type="match status" value="1"/>
</dbReference>
<proteinExistence type="predicted"/>
<evidence type="ECO:0000256" key="1">
    <source>
        <dbReference type="SAM" id="MobiDB-lite"/>
    </source>
</evidence>
<dbReference type="InterPro" id="IPR039875">
    <property type="entry name" value="LENG1-like"/>
</dbReference>
<accession>A0A9P4P329</accession>
<comment type="caution">
    <text evidence="3">The sequence shown here is derived from an EMBL/GenBank/DDBJ whole genome shotgun (WGS) entry which is preliminary data.</text>
</comment>
<dbReference type="SMART" id="SM01083">
    <property type="entry name" value="Cir_N"/>
    <property type="match status" value="1"/>
</dbReference>
<feature type="compositionally biased region" description="Basic and acidic residues" evidence="1">
    <location>
        <begin position="98"/>
        <end position="122"/>
    </location>
</feature>
<dbReference type="Proteomes" id="UP000800235">
    <property type="component" value="Unassembled WGS sequence"/>
</dbReference>
<dbReference type="EMBL" id="MU007011">
    <property type="protein sequence ID" value="KAF2436018.1"/>
    <property type="molecule type" value="Genomic_DNA"/>
</dbReference>
<evidence type="ECO:0000313" key="4">
    <source>
        <dbReference type="Proteomes" id="UP000800235"/>
    </source>
</evidence>
<dbReference type="AlphaFoldDB" id="A0A9P4P329"/>
<dbReference type="OrthoDB" id="2159131at2759"/>
<feature type="compositionally biased region" description="Basic and acidic residues" evidence="1">
    <location>
        <begin position="268"/>
        <end position="308"/>
    </location>
</feature>
<feature type="region of interest" description="Disordered" evidence="1">
    <location>
        <begin position="50"/>
        <end position="133"/>
    </location>
</feature>
<evidence type="ECO:0000313" key="3">
    <source>
        <dbReference type="EMBL" id="KAF2436018.1"/>
    </source>
</evidence>
<dbReference type="PANTHER" id="PTHR22093">
    <property type="entry name" value="LEUKOCYTE RECEPTOR CLUSTER LRC MEMBER 1"/>
    <property type="match status" value="1"/>
</dbReference>